<keyword evidence="2" id="KW-1185">Reference proteome</keyword>
<name>A0ACD4CVX6_9HYPH</name>
<protein>
    <submittedName>
        <fullName evidence="1">Uncharacterized protein</fullName>
    </submittedName>
</protein>
<sequence length="184" mass="19554">MGTEEAITGEYCLSVRPGIPSGAGKTISVYAPPLASLPSGSRLIMATLPVLDWNELLQAALLDVQVPEAGASYAAVLMIDPFACWSDIAELLRKGGISRVTNFPPASFCQGASGQNETFGRVEIECLEWFQNEGFEVLYNAADVGQLPQGLSSNAVQLSPELMNSTIEDEMKFVIVDGVVSLPG</sequence>
<proteinExistence type="predicted"/>
<organism evidence="1 2">
    <name type="scientific">Phyllobacterium zundukense</name>
    <dbReference type="NCBI Taxonomy" id="1867719"/>
    <lineage>
        <taxon>Bacteria</taxon>
        <taxon>Pseudomonadati</taxon>
        <taxon>Pseudomonadota</taxon>
        <taxon>Alphaproteobacteria</taxon>
        <taxon>Hyphomicrobiales</taxon>
        <taxon>Phyllobacteriaceae</taxon>
        <taxon>Phyllobacterium</taxon>
    </lineage>
</organism>
<evidence type="ECO:0000313" key="1">
    <source>
        <dbReference type="EMBL" id="UXN57747.1"/>
    </source>
</evidence>
<dbReference type="EMBL" id="CP104970">
    <property type="protein sequence ID" value="UXN57747.1"/>
    <property type="molecule type" value="Genomic_DNA"/>
</dbReference>
<dbReference type="Proteomes" id="UP001061991">
    <property type="component" value="Plasmid p_unnamed3"/>
</dbReference>
<reference evidence="1" key="1">
    <citation type="submission" date="2022-09" db="EMBL/GenBank/DDBJ databases">
        <title>Interaction between co-microsymbionts with complementary sets of symbiotic genes in legume-rhizobium systems.</title>
        <authorList>
            <person name="Safronova V."/>
            <person name="Sazanova A."/>
            <person name="Afonin A."/>
            <person name="Chirak E."/>
        </authorList>
    </citation>
    <scope>NUCLEOTIDE SEQUENCE</scope>
    <source>
        <strain evidence="1">A18/3m</strain>
    </source>
</reference>
<evidence type="ECO:0000313" key="2">
    <source>
        <dbReference type="Proteomes" id="UP001061991"/>
    </source>
</evidence>
<keyword evidence="1" id="KW-0614">Plasmid</keyword>
<gene>
    <name evidence="1" type="ORF">N8E88_02755</name>
</gene>
<accession>A0ACD4CVX6</accession>
<geneLocation type="plasmid" evidence="1 2">
    <name>p_unnamed3</name>
</geneLocation>